<dbReference type="SUPFAM" id="SSF56925">
    <property type="entry name" value="OMPA-like"/>
    <property type="match status" value="1"/>
</dbReference>
<dbReference type="RefSeq" id="WP_072708650.1">
    <property type="nucleotide sequence ID" value="NZ_FMJB01000064.1"/>
</dbReference>
<accession>A0A1M4N5F2</accession>
<dbReference type="InterPro" id="IPR027385">
    <property type="entry name" value="Beta-barrel_OMP"/>
</dbReference>
<keyword evidence="1 2" id="KW-0732">Signal</keyword>
<evidence type="ECO:0000313" key="5">
    <source>
        <dbReference type="Proteomes" id="UP000184085"/>
    </source>
</evidence>
<reference evidence="5" key="1">
    <citation type="submission" date="2016-09" db="EMBL/GenBank/DDBJ databases">
        <authorList>
            <person name="Wibberg D."/>
        </authorList>
    </citation>
    <scope>NUCLEOTIDE SEQUENCE [LARGE SCALE GENOMIC DNA]</scope>
</reference>
<feature type="domain" description="Outer membrane protein beta-barrel" evidence="3">
    <location>
        <begin position="42"/>
        <end position="198"/>
    </location>
</feature>
<gene>
    <name evidence="4" type="ORF">KARMA_3494</name>
</gene>
<dbReference type="Gene3D" id="2.40.160.20">
    <property type="match status" value="1"/>
</dbReference>
<keyword evidence="5" id="KW-1185">Reference proteome</keyword>
<dbReference type="EMBL" id="FMJB01000064">
    <property type="protein sequence ID" value="SCM69257.1"/>
    <property type="molecule type" value="Genomic_DNA"/>
</dbReference>
<dbReference type="Pfam" id="PF13505">
    <property type="entry name" value="OMP_b-brl"/>
    <property type="match status" value="1"/>
</dbReference>
<evidence type="ECO:0000256" key="2">
    <source>
        <dbReference type="SAM" id="SignalP"/>
    </source>
</evidence>
<proteinExistence type="predicted"/>
<feature type="signal peptide" evidence="2">
    <location>
        <begin position="1"/>
        <end position="21"/>
    </location>
</feature>
<evidence type="ECO:0000256" key="1">
    <source>
        <dbReference type="ARBA" id="ARBA00022729"/>
    </source>
</evidence>
<dbReference type="Proteomes" id="UP000184085">
    <property type="component" value="Unassembled WGS sequence"/>
</dbReference>
<evidence type="ECO:0000313" key="4">
    <source>
        <dbReference type="EMBL" id="SCM69257.1"/>
    </source>
</evidence>
<protein>
    <submittedName>
        <fullName evidence="4">Putative secreted protein</fullName>
    </submittedName>
</protein>
<feature type="chain" id="PRO_5009906794" evidence="2">
    <location>
        <begin position="22"/>
        <end position="198"/>
    </location>
</feature>
<name>A0A1M4N5F2_9RHOB</name>
<sequence>MAIKTAALTSIIALSAAPVLAGSLTPPPTEPAPIVAPEPVSVDGNWTGFYGGIQAGGGKVETDEGAIDMDGNGGLGGVHLGYDYDFGKYVLGAGIEFDAGNIELDDGDETLQDVTRLKLKAGYDMGQGLPYITAGAAGANFEEAGYNEGGFVGLGYEHKVTDNVTVGGEVLRHRFIDMDDTNTDADATTAQVRMSYRF</sequence>
<dbReference type="AlphaFoldDB" id="A0A1M4N5F2"/>
<dbReference type="InterPro" id="IPR011250">
    <property type="entry name" value="OMP/PagP_B-barrel"/>
</dbReference>
<organism evidence="4 5">
    <name type="scientific">Donghicola eburneus</name>
    <dbReference type="NCBI Taxonomy" id="393278"/>
    <lineage>
        <taxon>Bacteria</taxon>
        <taxon>Pseudomonadati</taxon>
        <taxon>Pseudomonadota</taxon>
        <taxon>Alphaproteobacteria</taxon>
        <taxon>Rhodobacterales</taxon>
        <taxon>Roseobacteraceae</taxon>
        <taxon>Donghicola</taxon>
    </lineage>
</organism>
<evidence type="ECO:0000259" key="3">
    <source>
        <dbReference type="Pfam" id="PF13505"/>
    </source>
</evidence>